<organism evidence="2">
    <name type="scientific">marine sediment metagenome</name>
    <dbReference type="NCBI Taxonomy" id="412755"/>
    <lineage>
        <taxon>unclassified sequences</taxon>
        <taxon>metagenomes</taxon>
        <taxon>ecological metagenomes</taxon>
    </lineage>
</organism>
<proteinExistence type="predicted"/>
<feature type="region of interest" description="Disordered" evidence="1">
    <location>
        <begin position="1"/>
        <end position="31"/>
    </location>
</feature>
<sequence>MPQPENRSQLPPTSTTAPPPAPPLAEAERRRGRRLAISSHPLGMTFFM</sequence>
<dbReference type="EMBL" id="BARS01026484">
    <property type="protein sequence ID" value="GAG01271.1"/>
    <property type="molecule type" value="Genomic_DNA"/>
</dbReference>
<accession>X0VL24</accession>
<comment type="caution">
    <text evidence="2">The sequence shown here is derived from an EMBL/GenBank/DDBJ whole genome shotgun (WGS) entry which is preliminary data.</text>
</comment>
<dbReference type="AlphaFoldDB" id="X0VL24"/>
<evidence type="ECO:0000256" key="1">
    <source>
        <dbReference type="SAM" id="MobiDB-lite"/>
    </source>
</evidence>
<feature type="non-terminal residue" evidence="2">
    <location>
        <position position="48"/>
    </location>
</feature>
<protein>
    <submittedName>
        <fullName evidence="2">Uncharacterized protein</fullName>
    </submittedName>
</protein>
<feature type="compositionally biased region" description="Polar residues" evidence="1">
    <location>
        <begin position="1"/>
        <end position="16"/>
    </location>
</feature>
<evidence type="ECO:0000313" key="2">
    <source>
        <dbReference type="EMBL" id="GAG01271.1"/>
    </source>
</evidence>
<gene>
    <name evidence="2" type="ORF">S01H1_41735</name>
</gene>
<name>X0VL24_9ZZZZ</name>
<reference evidence="2" key="1">
    <citation type="journal article" date="2014" name="Front. Microbiol.">
        <title>High frequency of phylogenetically diverse reductive dehalogenase-homologous genes in deep subseafloor sedimentary metagenomes.</title>
        <authorList>
            <person name="Kawai M."/>
            <person name="Futagami T."/>
            <person name="Toyoda A."/>
            <person name="Takaki Y."/>
            <person name="Nishi S."/>
            <person name="Hori S."/>
            <person name="Arai W."/>
            <person name="Tsubouchi T."/>
            <person name="Morono Y."/>
            <person name="Uchiyama I."/>
            <person name="Ito T."/>
            <person name="Fujiyama A."/>
            <person name="Inagaki F."/>
            <person name="Takami H."/>
        </authorList>
    </citation>
    <scope>NUCLEOTIDE SEQUENCE</scope>
    <source>
        <strain evidence="2">Expedition CK06-06</strain>
    </source>
</reference>